<gene>
    <name evidence="14" type="primary">ampD</name>
    <name evidence="14" type="ORF">GJV78_02390</name>
</gene>
<proteinExistence type="inferred from homology"/>
<evidence type="ECO:0000256" key="10">
    <source>
        <dbReference type="ARBA" id="ARBA00023316"/>
    </source>
</evidence>
<dbReference type="RefSeq" id="WP_155106814.1">
    <property type="nucleotide sequence ID" value="NZ_WMJZ01000002.1"/>
</dbReference>
<dbReference type="EC" id="3.5.1.28" evidence="5"/>
<keyword evidence="10" id="KW-0961">Cell wall biogenesis/degradation</keyword>
<dbReference type="InterPro" id="IPR036505">
    <property type="entry name" value="Amidase/PGRP_sf"/>
</dbReference>
<organism evidence="14 15">
    <name type="scientific">Intestinirhabdus alba</name>
    <dbReference type="NCBI Taxonomy" id="2899544"/>
    <lineage>
        <taxon>Bacteria</taxon>
        <taxon>Pseudomonadati</taxon>
        <taxon>Pseudomonadota</taxon>
        <taxon>Gammaproteobacteria</taxon>
        <taxon>Enterobacterales</taxon>
        <taxon>Enterobacteriaceae</taxon>
        <taxon>Intestinirhabdus</taxon>
    </lineage>
</organism>
<dbReference type="GO" id="GO:0009253">
    <property type="term" value="P:peptidoglycan catabolic process"/>
    <property type="evidence" value="ECO:0007669"/>
    <property type="project" value="InterPro"/>
</dbReference>
<evidence type="ECO:0000256" key="5">
    <source>
        <dbReference type="ARBA" id="ARBA00011901"/>
    </source>
</evidence>
<dbReference type="AlphaFoldDB" id="A0A6L6IEU1"/>
<dbReference type="Pfam" id="PF01510">
    <property type="entry name" value="Amidase_2"/>
    <property type="match status" value="1"/>
</dbReference>
<evidence type="ECO:0000256" key="2">
    <source>
        <dbReference type="ARBA" id="ARBA00001947"/>
    </source>
</evidence>
<evidence type="ECO:0000256" key="12">
    <source>
        <dbReference type="ARBA" id="ARBA00042615"/>
    </source>
</evidence>
<keyword evidence="15" id="KW-1185">Reference proteome</keyword>
<evidence type="ECO:0000256" key="4">
    <source>
        <dbReference type="ARBA" id="ARBA00007553"/>
    </source>
</evidence>
<evidence type="ECO:0000256" key="1">
    <source>
        <dbReference type="ARBA" id="ARBA00001561"/>
    </source>
</evidence>
<dbReference type="SUPFAM" id="SSF55846">
    <property type="entry name" value="N-acetylmuramoyl-L-alanine amidase-like"/>
    <property type="match status" value="1"/>
</dbReference>
<evidence type="ECO:0000313" key="15">
    <source>
        <dbReference type="Proteomes" id="UP000477739"/>
    </source>
</evidence>
<dbReference type="OrthoDB" id="9794842at2"/>
<dbReference type="EMBL" id="WMJZ01000002">
    <property type="protein sequence ID" value="MTH45129.1"/>
    <property type="molecule type" value="Genomic_DNA"/>
</dbReference>
<evidence type="ECO:0000259" key="13">
    <source>
        <dbReference type="SMART" id="SM00644"/>
    </source>
</evidence>
<evidence type="ECO:0000256" key="8">
    <source>
        <dbReference type="ARBA" id="ARBA00022801"/>
    </source>
</evidence>
<comment type="catalytic activity">
    <reaction evidence="1">
        <text>Hydrolyzes the link between N-acetylmuramoyl residues and L-amino acid residues in certain cell-wall glycopeptides.</text>
        <dbReference type="EC" id="3.5.1.28"/>
    </reaction>
</comment>
<dbReference type="Gene3D" id="3.40.80.10">
    <property type="entry name" value="Peptidoglycan recognition protein-like"/>
    <property type="match status" value="1"/>
</dbReference>
<sequence length="187" mass="20963">MLLDKGWLTEARRVLSPHYDCRPDEEAPSLLVVHNISLPPGEFGGPWIDALFSGTLDPHAHPFFAEIAHLRVSAHCLIRRDGEIIQYVPFDKRAWHAGVSSWQGRERCNDFSIGIELEGTDTLPYTDVQYQQLAAVTRALLKRYPALADNMTGHCNIAPGRKTDPGPAFDWETFRALLAASSHKEMT</sequence>
<dbReference type="Proteomes" id="UP000477739">
    <property type="component" value="Unassembled WGS sequence"/>
</dbReference>
<comment type="cofactor">
    <cofactor evidence="2">
        <name>Zn(2+)</name>
        <dbReference type="ChEBI" id="CHEBI:29105"/>
    </cofactor>
</comment>
<keyword evidence="6" id="KW-0963">Cytoplasm</keyword>
<dbReference type="SMART" id="SM00644">
    <property type="entry name" value="Ami_2"/>
    <property type="match status" value="1"/>
</dbReference>
<evidence type="ECO:0000256" key="6">
    <source>
        <dbReference type="ARBA" id="ARBA00022490"/>
    </source>
</evidence>
<evidence type="ECO:0000256" key="11">
    <source>
        <dbReference type="ARBA" id="ARBA00039257"/>
    </source>
</evidence>
<dbReference type="InterPro" id="IPR002502">
    <property type="entry name" value="Amidase_domain"/>
</dbReference>
<dbReference type="GO" id="GO:0005737">
    <property type="term" value="C:cytoplasm"/>
    <property type="evidence" value="ECO:0007669"/>
    <property type="project" value="UniProtKB-SubCell"/>
</dbReference>
<feature type="domain" description="N-acetylmuramoyl-L-alanine amidase" evidence="13">
    <location>
        <begin position="16"/>
        <end position="166"/>
    </location>
</feature>
<dbReference type="FunFam" id="3.40.80.10:FF:000002">
    <property type="entry name" value="1,6-anhydro-N-acetylmuramyl-L-alanine amidase"/>
    <property type="match status" value="1"/>
</dbReference>
<comment type="subcellular location">
    <subcellularLocation>
        <location evidence="3">Cytoplasm</location>
    </subcellularLocation>
</comment>
<dbReference type="GO" id="GO:0046872">
    <property type="term" value="F:metal ion binding"/>
    <property type="evidence" value="ECO:0007669"/>
    <property type="project" value="UniProtKB-KW"/>
</dbReference>
<evidence type="ECO:0000256" key="3">
    <source>
        <dbReference type="ARBA" id="ARBA00004496"/>
    </source>
</evidence>
<dbReference type="GO" id="GO:0009254">
    <property type="term" value="P:peptidoglycan turnover"/>
    <property type="evidence" value="ECO:0007669"/>
    <property type="project" value="TreeGrafter"/>
</dbReference>
<comment type="similarity">
    <text evidence="4">Belongs to the N-acetylmuramoyl-L-alanine amidase 2 family.</text>
</comment>
<comment type="caution">
    <text evidence="14">The sequence shown here is derived from an EMBL/GenBank/DDBJ whole genome shotgun (WGS) entry which is preliminary data.</text>
</comment>
<protein>
    <recommendedName>
        <fullName evidence="11">1,6-anhydro-N-acetylmuramyl-L-alanine amidase AmpD</fullName>
        <ecNumber evidence="5">3.5.1.28</ecNumber>
    </recommendedName>
    <alternativeName>
        <fullName evidence="12">N-acetylmuramoyl-L-alanine amidase</fullName>
    </alternativeName>
</protein>
<reference evidence="14 15" key="1">
    <citation type="submission" date="2019-11" db="EMBL/GenBank/DDBJ databases">
        <title>Escherichia alba sp. nov. isolated from the gut of plastic-eating superworms Zophobas atratus.</title>
        <authorList>
            <person name="Yang Y."/>
        </authorList>
    </citation>
    <scope>NUCLEOTIDE SEQUENCE [LARGE SCALE GENOMIC DNA]</scope>
    <source>
        <strain evidence="15">BIT-B35</strain>
    </source>
</reference>
<dbReference type="InterPro" id="IPR051206">
    <property type="entry name" value="NAMLAA_amidase_2"/>
</dbReference>
<keyword evidence="8 14" id="KW-0378">Hydrolase</keyword>
<keyword evidence="7" id="KW-0479">Metal-binding</keyword>
<dbReference type="NCBIfam" id="NF008758">
    <property type="entry name" value="PRK11789.1"/>
    <property type="match status" value="1"/>
</dbReference>
<evidence type="ECO:0000313" key="14">
    <source>
        <dbReference type="EMBL" id="MTH45129.1"/>
    </source>
</evidence>
<keyword evidence="9" id="KW-0862">Zinc</keyword>
<accession>A0A6L6IEU1</accession>
<evidence type="ECO:0000256" key="7">
    <source>
        <dbReference type="ARBA" id="ARBA00022723"/>
    </source>
</evidence>
<dbReference type="GO" id="GO:0008745">
    <property type="term" value="F:N-acetylmuramoyl-L-alanine amidase activity"/>
    <property type="evidence" value="ECO:0007669"/>
    <property type="project" value="UniProtKB-EC"/>
</dbReference>
<name>A0A6L6IEU1_9ENTR</name>
<dbReference type="PANTHER" id="PTHR30417">
    <property type="entry name" value="N-ACETYLMURAMOYL-L-ALANINE AMIDASE AMID"/>
    <property type="match status" value="1"/>
</dbReference>
<dbReference type="PANTHER" id="PTHR30417:SF4">
    <property type="entry name" value="1,6-ANHYDRO-N-ACETYLMURAMYL-L-ALANINE AMIDASE AMPD"/>
    <property type="match status" value="1"/>
</dbReference>
<evidence type="ECO:0000256" key="9">
    <source>
        <dbReference type="ARBA" id="ARBA00022833"/>
    </source>
</evidence>
<dbReference type="GO" id="GO:0071555">
    <property type="term" value="P:cell wall organization"/>
    <property type="evidence" value="ECO:0007669"/>
    <property type="project" value="UniProtKB-KW"/>
</dbReference>
<dbReference type="CDD" id="cd06583">
    <property type="entry name" value="PGRP"/>
    <property type="match status" value="1"/>
</dbReference>